<dbReference type="AlphaFoldDB" id="E4SA70"/>
<dbReference type="GO" id="GO:0071973">
    <property type="term" value="P:bacterial-type flagellum-dependent cell motility"/>
    <property type="evidence" value="ECO:0007669"/>
    <property type="project" value="TreeGrafter"/>
</dbReference>
<reference evidence="6 7" key="2">
    <citation type="journal article" date="2011" name="J. Bacteriol.">
        <title>Complete genome sequences for the anaerobic, extremely thermophilic plant biomass-degrading bacteria Caldicellulosiruptor hydrothermalis, Caldicellulosiruptor kristjanssonii, Caldicellulosiruptor kronotskyensis, Caldicellulosiruptor owensenis, and Caldicellulosiruptor lactoaceticus.</title>
        <authorList>
            <person name="Blumer-Schuette S.E."/>
            <person name="Ozdemir I."/>
            <person name="Mistry D."/>
            <person name="Lucas S."/>
            <person name="Lapidus A."/>
            <person name="Cheng J.F."/>
            <person name="Goodwin L.A."/>
            <person name="Pitluck S."/>
            <person name="Land M.L."/>
            <person name="Hauser L.J."/>
            <person name="Woyke T."/>
            <person name="Mikhailova N."/>
            <person name="Pati A."/>
            <person name="Kyrpides N.C."/>
            <person name="Ivanova N."/>
            <person name="Detter J.C."/>
            <person name="Walston-Davenport K."/>
            <person name="Han S."/>
            <person name="Adams M.W."/>
            <person name="Kelly R.M."/>
        </authorList>
    </citation>
    <scope>NUCLEOTIDE SEQUENCE [LARGE SCALE GENOMIC DNA]</scope>
    <source>
        <strain evidence="7">ATCC 700853 / DSM 12137 / I77R1B</strain>
    </source>
</reference>
<evidence type="ECO:0000256" key="2">
    <source>
        <dbReference type="ARBA" id="ARBA00008787"/>
    </source>
</evidence>
<evidence type="ECO:0000313" key="6">
    <source>
        <dbReference type="EMBL" id="ADQ41155.1"/>
    </source>
</evidence>
<accession>E4SA70</accession>
<dbReference type="GO" id="GO:0005829">
    <property type="term" value="C:cytosol"/>
    <property type="evidence" value="ECO:0007669"/>
    <property type="project" value="UniProtKB-SubCell"/>
</dbReference>
<comment type="similarity">
    <text evidence="2">Belongs to the FliS family.</text>
</comment>
<dbReference type="InterPro" id="IPR003713">
    <property type="entry name" value="FliS"/>
</dbReference>
<keyword evidence="4" id="KW-1005">Bacterial flagellum biogenesis</keyword>
<evidence type="ECO:0000256" key="1">
    <source>
        <dbReference type="ARBA" id="ARBA00004514"/>
    </source>
</evidence>
<keyword evidence="3" id="KW-0963">Cytoplasm</keyword>
<evidence type="ECO:0000313" key="7">
    <source>
        <dbReference type="Proteomes" id="UP000009256"/>
    </source>
</evidence>
<keyword evidence="7" id="KW-1185">Reference proteome</keyword>
<dbReference type="SUPFAM" id="SSF101116">
    <property type="entry name" value="Flagellar export chaperone FliS"/>
    <property type="match status" value="1"/>
</dbReference>
<dbReference type="PANTHER" id="PTHR34773:SF1">
    <property type="entry name" value="FLAGELLAR SECRETION CHAPERONE FLIS"/>
    <property type="match status" value="1"/>
</dbReference>
<reference key="1">
    <citation type="submission" date="2010-11" db="EMBL/GenBank/DDBJ databases">
        <title>Complete sequence of chromosome of Caldicellulosiruptor kristjanssonii 177R1B.</title>
        <authorList>
            <consortium name="US DOE Joint Genome Institute"/>
            <person name="Lucas S."/>
            <person name="Copeland A."/>
            <person name="Lapidus A."/>
            <person name="Cheng J.-F."/>
            <person name="Bruce D."/>
            <person name="Goodwin L."/>
            <person name="Pitluck S."/>
            <person name="Davenport K."/>
            <person name="Detter J.C."/>
            <person name="Han C."/>
            <person name="Tapia R."/>
            <person name="Land M."/>
            <person name="Hauser L."/>
            <person name="Jeffries C."/>
            <person name="Kyrpides N."/>
            <person name="Ivanova N."/>
            <person name="Mikhailova N."/>
            <person name="Blumer-Schuette S.E."/>
            <person name="Kelly R.M."/>
            <person name="Woyke T."/>
        </authorList>
    </citation>
    <scope>NUCLEOTIDE SEQUENCE</scope>
    <source>
        <strain>177R1B</strain>
    </source>
</reference>
<dbReference type="PANTHER" id="PTHR34773">
    <property type="entry name" value="FLAGELLAR SECRETION CHAPERONE FLIS"/>
    <property type="match status" value="1"/>
</dbReference>
<evidence type="ECO:0000256" key="5">
    <source>
        <dbReference type="ARBA" id="ARBA00023186"/>
    </source>
</evidence>
<sequence>MADYKYPSYLNCTLLYSLDNQEDFMDAAARYQEEVIMTKPPEELTLMLYDGCIRFIKLAMQAIDEKKLDKANENIIKAENIITELMSTLDMSYEISKNLMSLYDFVYRWLIQANLKKDKKYLEEALEIVQDLRNTWAEAIKIARQQKNK</sequence>
<organism evidence="6 7">
    <name type="scientific">Caldicellulosiruptor acetigenus (strain ATCC 700853 / DSM 12137 / I77R1B)</name>
    <name type="common">Caldicellulosiruptor kristjanssonii</name>
    <dbReference type="NCBI Taxonomy" id="632335"/>
    <lineage>
        <taxon>Bacteria</taxon>
        <taxon>Bacillati</taxon>
        <taxon>Bacillota</taxon>
        <taxon>Bacillota incertae sedis</taxon>
        <taxon>Caldicellulosiruptorales</taxon>
        <taxon>Caldicellulosiruptoraceae</taxon>
        <taxon>Caldicellulosiruptor</taxon>
    </lineage>
</organism>
<dbReference type="KEGG" id="cki:Calkr_1664"/>
<gene>
    <name evidence="6" type="ordered locus">Calkr_1664</name>
</gene>
<dbReference type="GO" id="GO:0044780">
    <property type="term" value="P:bacterial-type flagellum assembly"/>
    <property type="evidence" value="ECO:0007669"/>
    <property type="project" value="InterPro"/>
</dbReference>
<dbReference type="EMBL" id="CP002326">
    <property type="protein sequence ID" value="ADQ41155.1"/>
    <property type="molecule type" value="Genomic_DNA"/>
</dbReference>
<proteinExistence type="inferred from homology"/>
<dbReference type="STRING" id="632335.Calkr_1664"/>
<dbReference type="eggNOG" id="COG1516">
    <property type="taxonomic scope" value="Bacteria"/>
</dbReference>
<protein>
    <submittedName>
        <fullName evidence="6">Flagellar protein FliS</fullName>
    </submittedName>
</protein>
<evidence type="ECO:0000256" key="4">
    <source>
        <dbReference type="ARBA" id="ARBA00022795"/>
    </source>
</evidence>
<dbReference type="NCBIfam" id="TIGR00208">
    <property type="entry name" value="fliS"/>
    <property type="match status" value="1"/>
</dbReference>
<dbReference type="Pfam" id="PF02561">
    <property type="entry name" value="FliS"/>
    <property type="match status" value="1"/>
</dbReference>
<dbReference type="InterPro" id="IPR036584">
    <property type="entry name" value="FliS_sf"/>
</dbReference>
<keyword evidence="5" id="KW-0143">Chaperone</keyword>
<dbReference type="Gene3D" id="1.20.120.340">
    <property type="entry name" value="Flagellar protein FliS"/>
    <property type="match status" value="1"/>
</dbReference>
<dbReference type="CDD" id="cd16098">
    <property type="entry name" value="FliS"/>
    <property type="match status" value="1"/>
</dbReference>
<dbReference type="HOGENOM" id="CLU_080373_3_2_9"/>
<keyword evidence="6" id="KW-0282">Flagellum</keyword>
<keyword evidence="6" id="KW-0969">Cilium</keyword>
<evidence type="ECO:0000256" key="3">
    <source>
        <dbReference type="ARBA" id="ARBA00022490"/>
    </source>
</evidence>
<name>E4SA70_CALA7</name>
<keyword evidence="6" id="KW-0966">Cell projection</keyword>
<comment type="subcellular location">
    <subcellularLocation>
        <location evidence="1">Cytoplasm</location>
        <location evidence="1">Cytosol</location>
    </subcellularLocation>
</comment>
<dbReference type="Proteomes" id="UP000009256">
    <property type="component" value="Chromosome"/>
</dbReference>